<comment type="caution">
    <text evidence="1">The sequence shown here is derived from an EMBL/GenBank/DDBJ whole genome shotgun (WGS) entry which is preliminary data.</text>
</comment>
<protein>
    <submittedName>
        <fullName evidence="1">Uncharacterized protein</fullName>
    </submittedName>
</protein>
<dbReference type="Proteomes" id="UP000287198">
    <property type="component" value="Unassembled WGS sequence"/>
</dbReference>
<gene>
    <name evidence="1" type="ORF">CWI69_06375</name>
</gene>
<dbReference type="RefSeq" id="WP_126763025.1">
    <property type="nucleotide sequence ID" value="NZ_JBHLTZ010000012.1"/>
</dbReference>
<name>A0A432XVD4_9GAMM</name>
<organism evidence="1 2">
    <name type="scientific">Pseudidiomarina halophila</name>
    <dbReference type="NCBI Taxonomy" id="1449799"/>
    <lineage>
        <taxon>Bacteria</taxon>
        <taxon>Pseudomonadati</taxon>
        <taxon>Pseudomonadota</taxon>
        <taxon>Gammaproteobacteria</taxon>
        <taxon>Alteromonadales</taxon>
        <taxon>Idiomarinaceae</taxon>
        <taxon>Pseudidiomarina</taxon>
    </lineage>
</organism>
<dbReference type="AlphaFoldDB" id="A0A432XVD4"/>
<reference evidence="2" key="1">
    <citation type="journal article" date="2018" name="Front. Microbiol.">
        <title>Genome-Based Analysis Reveals the Taxonomy and Diversity of the Family Idiomarinaceae.</title>
        <authorList>
            <person name="Liu Y."/>
            <person name="Lai Q."/>
            <person name="Shao Z."/>
        </authorList>
    </citation>
    <scope>NUCLEOTIDE SEQUENCE [LARGE SCALE GENOMIC DNA]</scope>
    <source>
        <strain evidence="2">BH195</strain>
    </source>
</reference>
<evidence type="ECO:0000313" key="2">
    <source>
        <dbReference type="Proteomes" id="UP000287198"/>
    </source>
</evidence>
<accession>A0A432XVD4</accession>
<dbReference type="EMBL" id="PIPW01000002">
    <property type="protein sequence ID" value="RUO52659.1"/>
    <property type="molecule type" value="Genomic_DNA"/>
</dbReference>
<proteinExistence type="predicted"/>
<dbReference type="OrthoDB" id="1271907at2"/>
<evidence type="ECO:0000313" key="1">
    <source>
        <dbReference type="EMBL" id="RUO52659.1"/>
    </source>
</evidence>
<keyword evidence="2" id="KW-1185">Reference proteome</keyword>
<sequence>MIVKYCGKSDRDVALSKGKHYICYAVKFYPNETDWYCVIDESGIVYPKDYDADLFEVTDARVSRHWELGVSSNNKGEKAPCLAFDVWAHDVLFHGRMFEGDREALNLFFAHKTMMEEEFATPEIKNAAVALNRGFWVSDPQYDEAWEANPMNELTRCPSTKELFVNPIYTGRLSFSENR</sequence>